<keyword evidence="4" id="KW-0337">GPI-anchor biosynthesis</keyword>
<dbReference type="PANTHER" id="PTHR22760">
    <property type="entry name" value="GLYCOSYLTRANSFERASE"/>
    <property type="match status" value="1"/>
</dbReference>
<dbReference type="GO" id="GO:0000026">
    <property type="term" value="F:alpha-1,2-mannosyltransferase activity"/>
    <property type="evidence" value="ECO:0007669"/>
    <property type="project" value="TreeGrafter"/>
</dbReference>
<comment type="function">
    <text evidence="11">Mannosyltransferase involved in glycosylphosphatidylinositol-anchor biosynthesis. Transfers the third mannose to Man2-GlcN-acyl-PI during GPI precursor assembly.</text>
</comment>
<evidence type="ECO:0000256" key="4">
    <source>
        <dbReference type="ARBA" id="ARBA00022502"/>
    </source>
</evidence>
<dbReference type="GeneID" id="28723286"/>
<evidence type="ECO:0000256" key="10">
    <source>
        <dbReference type="ARBA" id="ARBA00023136"/>
    </source>
</evidence>
<evidence type="ECO:0000256" key="3">
    <source>
        <dbReference type="ARBA" id="ARBA00006065"/>
    </source>
</evidence>
<dbReference type="OrthoDB" id="416834at2759"/>
<evidence type="ECO:0000256" key="13">
    <source>
        <dbReference type="SAM" id="SignalP"/>
    </source>
</evidence>
<evidence type="ECO:0000256" key="12">
    <source>
        <dbReference type="RuleBase" id="RU363075"/>
    </source>
</evidence>
<dbReference type="EC" id="2.4.1.-" evidence="12"/>
<keyword evidence="6" id="KW-0808">Transferase</keyword>
<keyword evidence="5 12" id="KW-0328">Glycosyltransferase</keyword>
<feature type="transmembrane region" description="Helical" evidence="12">
    <location>
        <begin position="316"/>
        <end position="336"/>
    </location>
</feature>
<name>A0A109UYM0_9SACH</name>
<gene>
    <name evidence="14" type="ORF">AW171_hschr31923</name>
</gene>
<keyword evidence="9 12" id="KW-1133">Transmembrane helix</keyword>
<feature type="transmembrane region" description="Helical" evidence="12">
    <location>
        <begin position="173"/>
        <end position="193"/>
    </location>
</feature>
<keyword evidence="13" id="KW-0732">Signal</keyword>
<feature type="transmembrane region" description="Helical" evidence="12">
    <location>
        <begin position="379"/>
        <end position="399"/>
    </location>
</feature>
<feature type="chain" id="PRO_5007141043" description="Mannosyltransferase" evidence="13">
    <location>
        <begin position="19"/>
        <end position="592"/>
    </location>
</feature>
<comment type="pathway">
    <text evidence="2">Glycolipid biosynthesis; glycosylphosphatidylinositol-anchor biosynthesis.</text>
</comment>
<evidence type="ECO:0000313" key="14">
    <source>
        <dbReference type="EMBL" id="AMD20053.1"/>
    </source>
</evidence>
<dbReference type="PANTHER" id="PTHR22760:SF4">
    <property type="entry name" value="GPI MANNOSYLTRANSFERASE 3"/>
    <property type="match status" value="1"/>
</dbReference>
<dbReference type="AlphaFoldDB" id="A0A109UYM0"/>
<feature type="transmembrane region" description="Helical" evidence="12">
    <location>
        <begin position="132"/>
        <end position="153"/>
    </location>
</feature>
<evidence type="ECO:0000313" key="15">
    <source>
        <dbReference type="Proteomes" id="UP000243052"/>
    </source>
</evidence>
<comment type="subcellular location">
    <subcellularLocation>
        <location evidence="1 12">Endoplasmic reticulum membrane</location>
        <topology evidence="1 12">Multi-pass membrane protein</topology>
    </subcellularLocation>
</comment>
<feature type="transmembrane region" description="Helical" evidence="12">
    <location>
        <begin position="262"/>
        <end position="283"/>
    </location>
</feature>
<dbReference type="RefSeq" id="XP_017987049.1">
    <property type="nucleotide sequence ID" value="XM_018131063.1"/>
</dbReference>
<dbReference type="EMBL" id="CP014243">
    <property type="protein sequence ID" value="AMD20053.1"/>
    <property type="molecule type" value="Genomic_DNA"/>
</dbReference>
<dbReference type="Proteomes" id="UP000243052">
    <property type="component" value="Chromosome iii"/>
</dbReference>
<feature type="transmembrane region" description="Helical" evidence="12">
    <location>
        <begin position="239"/>
        <end position="255"/>
    </location>
</feature>
<accession>A0A109UYM0</accession>
<evidence type="ECO:0000256" key="1">
    <source>
        <dbReference type="ARBA" id="ARBA00004477"/>
    </source>
</evidence>
<evidence type="ECO:0000256" key="9">
    <source>
        <dbReference type="ARBA" id="ARBA00022989"/>
    </source>
</evidence>
<organism evidence="14 15">
    <name type="scientific">Eremothecium sinecaudum</name>
    <dbReference type="NCBI Taxonomy" id="45286"/>
    <lineage>
        <taxon>Eukaryota</taxon>
        <taxon>Fungi</taxon>
        <taxon>Dikarya</taxon>
        <taxon>Ascomycota</taxon>
        <taxon>Saccharomycotina</taxon>
        <taxon>Saccharomycetes</taxon>
        <taxon>Saccharomycetales</taxon>
        <taxon>Saccharomycetaceae</taxon>
        <taxon>Eremothecium</taxon>
    </lineage>
</organism>
<dbReference type="Pfam" id="PF03901">
    <property type="entry name" value="Glyco_transf_22"/>
    <property type="match status" value="1"/>
</dbReference>
<keyword evidence="7 12" id="KW-0812">Transmembrane</keyword>
<comment type="similarity">
    <text evidence="3">Belongs to the glycosyltransferase 22 family. PIGB subfamily.</text>
</comment>
<dbReference type="InterPro" id="IPR005599">
    <property type="entry name" value="GPI_mannosylTrfase"/>
</dbReference>
<feature type="signal peptide" evidence="13">
    <location>
        <begin position="1"/>
        <end position="18"/>
    </location>
</feature>
<sequence>MKELMYLKPLILFRIINALLTKSFFQADEFMQSLEPAHVKVFGYGQLTWEWQHGIRSYGFPFIFELVYYCVIFLSKLSSIIVSMAVECYHQLFIVSFPNSKLGLDMLNEMVKFPGEIETFVEYYGVWYGPKIAMAVIAAIGEFYSMLFIGKIFQRIMNKEDDKVQESESVKKIAMVLSLTNFFNCFFITRTFINSFEMALTSAALYYWDWDGGLGIKGSDFTKSLAISIFATFQRPTNIILWAVLGALLSLNLICKKNWSLLVYLYGKIILVSLPVCALSVAIDYSFYGEIRFPFVKFLEFNVLTPMANFYGKMPWHFHIVQSLPLLLGFTIPLFIHSFFLKSSRKFSPWFQDPLFQIRALFVINLILCSITTHKEFRFIYPMQPILLAFTTLDFHYWLRLYHPTDIKMSLSQLSWFFWFLPALSVFGAFMLCNFHETGTIEIMSYLHSIPSIKSVGFVMPCHSTPWQSHLHRGDIDDIWAITCEPPLHLLNSPDVGKAIDSYIDESDYLYFNTAEFFHRNFVPVSKEVPGHKLTYEWPEYLVIFEEMDKAFMHEHLKDTNYAVVKRLFNSIFHWDRRRMGDIVVYRKFPLK</sequence>
<keyword evidence="8 12" id="KW-0256">Endoplasmic reticulum</keyword>
<evidence type="ECO:0000256" key="2">
    <source>
        <dbReference type="ARBA" id="ARBA00004687"/>
    </source>
</evidence>
<evidence type="ECO:0000256" key="11">
    <source>
        <dbReference type="ARBA" id="ARBA00024708"/>
    </source>
</evidence>
<keyword evidence="15" id="KW-1185">Reference proteome</keyword>
<dbReference type="GO" id="GO:0006506">
    <property type="term" value="P:GPI anchor biosynthetic process"/>
    <property type="evidence" value="ECO:0007669"/>
    <property type="project" value="UniProtKB-UniPathway"/>
</dbReference>
<feature type="transmembrane region" description="Helical" evidence="12">
    <location>
        <begin position="66"/>
        <end position="86"/>
    </location>
</feature>
<dbReference type="STRING" id="45286.A0A109UYM0"/>
<dbReference type="UniPathway" id="UPA00196"/>
<protein>
    <recommendedName>
        <fullName evidence="12">Mannosyltransferase</fullName>
        <ecNumber evidence="12">2.4.1.-</ecNumber>
    </recommendedName>
</protein>
<dbReference type="GO" id="GO:0005789">
    <property type="term" value="C:endoplasmic reticulum membrane"/>
    <property type="evidence" value="ECO:0007669"/>
    <property type="project" value="UniProtKB-SubCell"/>
</dbReference>
<evidence type="ECO:0000256" key="5">
    <source>
        <dbReference type="ARBA" id="ARBA00022676"/>
    </source>
</evidence>
<evidence type="ECO:0000256" key="7">
    <source>
        <dbReference type="ARBA" id="ARBA00022692"/>
    </source>
</evidence>
<reference evidence="14 15" key="1">
    <citation type="submission" date="2016-01" db="EMBL/GenBank/DDBJ databases">
        <title>Genome sequence of the yeast Holleya sinecauda.</title>
        <authorList>
            <person name="Dietrich F.S."/>
        </authorList>
    </citation>
    <scope>NUCLEOTIDE SEQUENCE [LARGE SCALE GENOMIC DNA]</scope>
    <source>
        <strain evidence="14 15">ATCC 58844</strain>
    </source>
</reference>
<feature type="transmembrane region" description="Helical" evidence="12">
    <location>
        <begin position="411"/>
        <end position="432"/>
    </location>
</feature>
<proteinExistence type="inferred from homology"/>
<keyword evidence="10 12" id="KW-0472">Membrane</keyword>
<evidence type="ECO:0000256" key="8">
    <source>
        <dbReference type="ARBA" id="ARBA00022824"/>
    </source>
</evidence>
<evidence type="ECO:0000256" key="6">
    <source>
        <dbReference type="ARBA" id="ARBA00022679"/>
    </source>
</evidence>